<dbReference type="EMBL" id="CM047746">
    <property type="protein sequence ID" value="KAJ0021746.1"/>
    <property type="molecule type" value="Genomic_DNA"/>
</dbReference>
<accession>A0ACC0XR48</accession>
<evidence type="ECO:0000313" key="2">
    <source>
        <dbReference type="Proteomes" id="UP001163603"/>
    </source>
</evidence>
<name>A0ACC0XR48_9ROSI</name>
<dbReference type="Proteomes" id="UP001163603">
    <property type="component" value="Chromosome 11"/>
</dbReference>
<proteinExistence type="predicted"/>
<protein>
    <submittedName>
        <fullName evidence="1">Uncharacterized protein</fullName>
    </submittedName>
</protein>
<keyword evidence="2" id="KW-1185">Reference proteome</keyword>
<reference evidence="2" key="1">
    <citation type="journal article" date="2023" name="G3 (Bethesda)">
        <title>Genome assembly and association tests identify interacting loci associated with vigor, precocity, and sex in interspecific pistachio rootstocks.</title>
        <authorList>
            <person name="Palmer W."/>
            <person name="Jacygrad E."/>
            <person name="Sagayaradj S."/>
            <person name="Cavanaugh K."/>
            <person name="Han R."/>
            <person name="Bertier L."/>
            <person name="Beede B."/>
            <person name="Kafkas S."/>
            <person name="Golino D."/>
            <person name="Preece J."/>
            <person name="Michelmore R."/>
        </authorList>
    </citation>
    <scope>NUCLEOTIDE SEQUENCE [LARGE SCALE GENOMIC DNA]</scope>
</reference>
<sequence>MISVAFHNILVDCLSKIWRRFSLLHKLVNGLVVEADIVVCNALLSYFCEAWLPSHAVCGLLKGGRIGEASTLYSQMKEIGWGEAVYAGPTEVASFISYCVKYRKRDGENGIVVDVDLGWGEAVYAGPTEVASFISYCVKYRKRDGENGIVVPNLRT</sequence>
<gene>
    <name evidence="1" type="ORF">Pint_30876</name>
</gene>
<comment type="caution">
    <text evidence="1">The sequence shown here is derived from an EMBL/GenBank/DDBJ whole genome shotgun (WGS) entry which is preliminary data.</text>
</comment>
<organism evidence="1 2">
    <name type="scientific">Pistacia integerrima</name>
    <dbReference type="NCBI Taxonomy" id="434235"/>
    <lineage>
        <taxon>Eukaryota</taxon>
        <taxon>Viridiplantae</taxon>
        <taxon>Streptophyta</taxon>
        <taxon>Embryophyta</taxon>
        <taxon>Tracheophyta</taxon>
        <taxon>Spermatophyta</taxon>
        <taxon>Magnoliopsida</taxon>
        <taxon>eudicotyledons</taxon>
        <taxon>Gunneridae</taxon>
        <taxon>Pentapetalae</taxon>
        <taxon>rosids</taxon>
        <taxon>malvids</taxon>
        <taxon>Sapindales</taxon>
        <taxon>Anacardiaceae</taxon>
        <taxon>Pistacia</taxon>
    </lineage>
</organism>
<evidence type="ECO:0000313" key="1">
    <source>
        <dbReference type="EMBL" id="KAJ0021746.1"/>
    </source>
</evidence>